<evidence type="ECO:0000256" key="1">
    <source>
        <dbReference type="SAM" id="Phobius"/>
    </source>
</evidence>
<dbReference type="RefSeq" id="WP_154543150.1">
    <property type="nucleotide sequence ID" value="NZ_VUMY01000002.1"/>
</dbReference>
<proteinExistence type="predicted"/>
<organism evidence="2 3">
    <name type="scientific">Mobiluncus porci</name>
    <dbReference type="NCBI Taxonomy" id="2652278"/>
    <lineage>
        <taxon>Bacteria</taxon>
        <taxon>Bacillati</taxon>
        <taxon>Actinomycetota</taxon>
        <taxon>Actinomycetes</taxon>
        <taxon>Actinomycetales</taxon>
        <taxon>Actinomycetaceae</taxon>
        <taxon>Mobiluncus</taxon>
    </lineage>
</organism>
<accession>A0A7K0K0D7</accession>
<feature type="transmembrane region" description="Helical" evidence="1">
    <location>
        <begin position="123"/>
        <end position="142"/>
    </location>
</feature>
<keyword evidence="3" id="KW-1185">Reference proteome</keyword>
<feature type="transmembrane region" description="Helical" evidence="1">
    <location>
        <begin position="57"/>
        <end position="77"/>
    </location>
</feature>
<dbReference type="EMBL" id="VUMY01000002">
    <property type="protein sequence ID" value="MST48952.1"/>
    <property type="molecule type" value="Genomic_DNA"/>
</dbReference>
<gene>
    <name evidence="2" type="ORF">FYJ63_01565</name>
</gene>
<evidence type="ECO:0000313" key="3">
    <source>
        <dbReference type="Proteomes" id="UP000442535"/>
    </source>
</evidence>
<keyword evidence="1" id="KW-0812">Transmembrane</keyword>
<reference evidence="2 3" key="1">
    <citation type="submission" date="2019-08" db="EMBL/GenBank/DDBJ databases">
        <title>In-depth cultivation of the pig gut microbiome towards novel bacterial diversity and tailored functional studies.</title>
        <authorList>
            <person name="Wylensek D."/>
            <person name="Hitch T.C.A."/>
            <person name="Clavel T."/>
        </authorList>
    </citation>
    <scope>NUCLEOTIDE SEQUENCE [LARGE SCALE GENOMIC DNA]</scope>
    <source>
        <strain evidence="2 3">RF-GAM-744-WT-7</strain>
    </source>
</reference>
<keyword evidence="1" id="KW-1133">Transmembrane helix</keyword>
<sequence length="145" mass="16134">MEITYESETRDTGAPVRNMLIGFFIGIVTLMAQTYLITKSPALADLLMNDRSWYGIAYAALDIVRTLIATPYSLFLLRKRMDPDSYRPFALVALSCSVGPWIFLQAYVLFLSIRAGNVSIFDFLWGALLSSLVGAALAMALVRPR</sequence>
<feature type="transmembrane region" description="Helical" evidence="1">
    <location>
        <begin position="20"/>
        <end position="37"/>
    </location>
</feature>
<comment type="caution">
    <text evidence="2">The sequence shown here is derived from an EMBL/GenBank/DDBJ whole genome shotgun (WGS) entry which is preliminary data.</text>
</comment>
<dbReference type="Proteomes" id="UP000442535">
    <property type="component" value="Unassembled WGS sequence"/>
</dbReference>
<name>A0A7K0K0D7_9ACTO</name>
<evidence type="ECO:0000313" key="2">
    <source>
        <dbReference type="EMBL" id="MST48952.1"/>
    </source>
</evidence>
<feature type="transmembrane region" description="Helical" evidence="1">
    <location>
        <begin position="89"/>
        <end position="111"/>
    </location>
</feature>
<dbReference type="AlphaFoldDB" id="A0A7K0K0D7"/>
<keyword evidence="1" id="KW-0472">Membrane</keyword>
<protein>
    <submittedName>
        <fullName evidence="2">Uncharacterized protein</fullName>
    </submittedName>
</protein>